<evidence type="ECO:0000256" key="1">
    <source>
        <dbReference type="ARBA" id="ARBA00004141"/>
    </source>
</evidence>
<feature type="transmembrane region" description="Helical" evidence="11">
    <location>
        <begin position="207"/>
        <end position="234"/>
    </location>
</feature>
<keyword evidence="8 12" id="KW-0675">Receptor</keyword>
<dbReference type="PANTHER" id="PTHR28097:SF1">
    <property type="entry name" value="PHEROMONE A FACTOR RECEPTOR"/>
    <property type="match status" value="1"/>
</dbReference>
<name>A0A0H2R5J7_9AGAM</name>
<keyword evidence="7 11" id="KW-0472">Membrane</keyword>
<evidence type="ECO:0000256" key="5">
    <source>
        <dbReference type="ARBA" id="ARBA00022989"/>
    </source>
</evidence>
<dbReference type="InterPro" id="IPR001499">
    <property type="entry name" value="GPCR_STE3"/>
</dbReference>
<evidence type="ECO:0000256" key="3">
    <source>
        <dbReference type="ARBA" id="ARBA00022507"/>
    </source>
</evidence>
<evidence type="ECO:0000256" key="2">
    <source>
        <dbReference type="ARBA" id="ARBA00011085"/>
    </source>
</evidence>
<organism evidence="12 13">
    <name type="scientific">Schizopora paradoxa</name>
    <dbReference type="NCBI Taxonomy" id="27342"/>
    <lineage>
        <taxon>Eukaryota</taxon>
        <taxon>Fungi</taxon>
        <taxon>Dikarya</taxon>
        <taxon>Basidiomycota</taxon>
        <taxon>Agaricomycotina</taxon>
        <taxon>Agaricomycetes</taxon>
        <taxon>Hymenochaetales</taxon>
        <taxon>Schizoporaceae</taxon>
        <taxon>Schizopora</taxon>
    </lineage>
</organism>
<evidence type="ECO:0000256" key="9">
    <source>
        <dbReference type="ARBA" id="ARBA00023224"/>
    </source>
</evidence>
<feature type="transmembrane region" description="Helical" evidence="11">
    <location>
        <begin position="34"/>
        <end position="57"/>
    </location>
</feature>
<keyword evidence="4 11" id="KW-0812">Transmembrane</keyword>
<proteinExistence type="inferred from homology"/>
<feature type="transmembrane region" description="Helical" evidence="11">
    <location>
        <begin position="6"/>
        <end position="27"/>
    </location>
</feature>
<evidence type="ECO:0000256" key="11">
    <source>
        <dbReference type="SAM" id="Phobius"/>
    </source>
</evidence>
<reference evidence="12 13" key="1">
    <citation type="submission" date="2015-04" db="EMBL/GenBank/DDBJ databases">
        <title>Complete genome sequence of Schizopora paradoxa KUC8140, a cosmopolitan wood degrader in East Asia.</title>
        <authorList>
            <consortium name="DOE Joint Genome Institute"/>
            <person name="Min B."/>
            <person name="Park H."/>
            <person name="Jang Y."/>
            <person name="Kim J.-J."/>
            <person name="Kim K.H."/>
            <person name="Pangilinan J."/>
            <person name="Lipzen A."/>
            <person name="Riley R."/>
            <person name="Grigoriev I.V."/>
            <person name="Spatafora J.W."/>
            <person name="Choi I.-G."/>
        </authorList>
    </citation>
    <scope>NUCLEOTIDE SEQUENCE [LARGE SCALE GENOMIC DNA]</scope>
    <source>
        <strain evidence="12 13">KUC8140</strain>
    </source>
</reference>
<feature type="region of interest" description="Disordered" evidence="10">
    <location>
        <begin position="339"/>
        <end position="358"/>
    </location>
</feature>
<dbReference type="PANTHER" id="PTHR28097">
    <property type="entry name" value="PHEROMONE A FACTOR RECEPTOR"/>
    <property type="match status" value="1"/>
</dbReference>
<accession>A0A0H2R5J7</accession>
<evidence type="ECO:0000256" key="8">
    <source>
        <dbReference type="ARBA" id="ARBA00023170"/>
    </source>
</evidence>
<dbReference type="AlphaFoldDB" id="A0A0H2R5J7"/>
<keyword evidence="5 11" id="KW-1133">Transmembrane helix</keyword>
<dbReference type="OrthoDB" id="2874149at2759"/>
<evidence type="ECO:0000256" key="7">
    <source>
        <dbReference type="ARBA" id="ARBA00023136"/>
    </source>
</evidence>
<dbReference type="EMBL" id="KQ086163">
    <property type="protein sequence ID" value="KLO07060.1"/>
    <property type="molecule type" value="Genomic_DNA"/>
</dbReference>
<feature type="transmembrane region" description="Helical" evidence="11">
    <location>
        <begin position="157"/>
        <end position="186"/>
    </location>
</feature>
<dbReference type="GO" id="GO:0000750">
    <property type="term" value="P:pheromone-dependent signal transduction involved in conjugation with cellular fusion"/>
    <property type="evidence" value="ECO:0007669"/>
    <property type="project" value="TreeGrafter"/>
</dbReference>
<comment type="subcellular location">
    <subcellularLocation>
        <location evidence="1">Membrane</location>
        <topology evidence="1">Multi-pass membrane protein</topology>
    </subcellularLocation>
</comment>
<evidence type="ECO:0000256" key="4">
    <source>
        <dbReference type="ARBA" id="ARBA00022692"/>
    </source>
</evidence>
<keyword evidence="9" id="KW-0807">Transducer</keyword>
<dbReference type="FunCoup" id="A0A0H2R5J7">
    <property type="interactions" value="87"/>
</dbReference>
<evidence type="ECO:0000313" key="13">
    <source>
        <dbReference type="Proteomes" id="UP000053477"/>
    </source>
</evidence>
<sequence>MNGLTPYPITPIGNFIGVILALLPLVSQARKLSVALWGYSIWVALFCFQGFVNSIIWHNNVNVVVPVWCDIVSKIQVGAGIGTHACALTICIQLYKITRLRALPENTTKEQKFKALVLPLLLIIGLPVLTMALLIIVQPLRFQIAEEEGCGPTMYSFVGYIVYYGPGLMTSLGCIILAPFTLRVFLRHRKEMNGFLSTDQGNTHSKYYRLVVVACLDTLFNVPVLLTCVIMAIAEGQADILNHPYISWKNVHDGAGGNAPGLSLSSIVQEPASDWDTDRWTVFSLKWNEWVYVLQAMIFFGVFGTTPEMRRYYRSAFWFIPERLGYKRRQESQTETLSDVAFNSNPNPRAISSPGVHR</sequence>
<keyword evidence="6" id="KW-0297">G-protein coupled receptor</keyword>
<protein>
    <submittedName>
        <fullName evidence="12">Fungal pheromone STE3G-protein-coupled receptor</fullName>
    </submittedName>
</protein>
<dbReference type="Proteomes" id="UP000053477">
    <property type="component" value="Unassembled WGS sequence"/>
</dbReference>
<keyword evidence="3" id="KW-0589">Pheromone response</keyword>
<keyword evidence="13" id="KW-1185">Reference proteome</keyword>
<evidence type="ECO:0000313" key="12">
    <source>
        <dbReference type="EMBL" id="KLO07060.1"/>
    </source>
</evidence>
<gene>
    <name evidence="12" type="ORF">SCHPADRAFT_837168</name>
</gene>
<evidence type="ECO:0000256" key="10">
    <source>
        <dbReference type="SAM" id="MobiDB-lite"/>
    </source>
</evidence>
<dbReference type="PRINTS" id="PR00899">
    <property type="entry name" value="GPCRSTE3"/>
</dbReference>
<dbReference type="InParanoid" id="A0A0H2R5J7"/>
<comment type="similarity">
    <text evidence="2">Belongs to the G-protein coupled receptor 4 family.</text>
</comment>
<feature type="transmembrane region" description="Helical" evidence="11">
    <location>
        <begin position="290"/>
        <end position="306"/>
    </location>
</feature>
<dbReference type="Pfam" id="PF02076">
    <property type="entry name" value="STE3"/>
    <property type="match status" value="1"/>
</dbReference>
<dbReference type="GO" id="GO:0004932">
    <property type="term" value="F:mating-type factor pheromone receptor activity"/>
    <property type="evidence" value="ECO:0007669"/>
    <property type="project" value="InterPro"/>
</dbReference>
<feature type="transmembrane region" description="Helical" evidence="11">
    <location>
        <begin position="77"/>
        <end position="95"/>
    </location>
</feature>
<evidence type="ECO:0000256" key="6">
    <source>
        <dbReference type="ARBA" id="ARBA00023040"/>
    </source>
</evidence>
<feature type="transmembrane region" description="Helical" evidence="11">
    <location>
        <begin position="116"/>
        <end position="137"/>
    </location>
</feature>
<dbReference type="GO" id="GO:0005886">
    <property type="term" value="C:plasma membrane"/>
    <property type="evidence" value="ECO:0007669"/>
    <property type="project" value="TreeGrafter"/>
</dbReference>